<name>A0ABW1Y998_9DEIO</name>
<dbReference type="NCBIfam" id="TIGR02246">
    <property type="entry name" value="SgcJ/EcaC family oxidoreductase"/>
    <property type="match status" value="1"/>
</dbReference>
<comment type="caution">
    <text evidence="3">The sequence shown here is derived from an EMBL/GenBank/DDBJ whole genome shotgun (WGS) entry which is preliminary data.</text>
</comment>
<dbReference type="PIRSF" id="PIRSF028470">
    <property type="entry name" value="UCP028470"/>
    <property type="match status" value="1"/>
</dbReference>
<dbReference type="InterPro" id="IPR013543">
    <property type="entry name" value="Ca/CaM-dep_prot_kinase-assoc"/>
</dbReference>
<dbReference type="Proteomes" id="UP001596297">
    <property type="component" value="Unassembled WGS sequence"/>
</dbReference>
<proteinExistence type="predicted"/>
<gene>
    <name evidence="3" type="ORF">ACFP81_01630</name>
</gene>
<organism evidence="3 4">
    <name type="scientific">Deinococcus lacus</name>
    <dbReference type="NCBI Taxonomy" id="392561"/>
    <lineage>
        <taxon>Bacteria</taxon>
        <taxon>Thermotogati</taxon>
        <taxon>Deinococcota</taxon>
        <taxon>Deinococci</taxon>
        <taxon>Deinococcales</taxon>
        <taxon>Deinococcaceae</taxon>
        <taxon>Deinococcus</taxon>
    </lineage>
</organism>
<accession>A0ABW1Y998</accession>
<evidence type="ECO:0000313" key="4">
    <source>
        <dbReference type="Proteomes" id="UP001596297"/>
    </source>
</evidence>
<dbReference type="InterPro" id="IPR016887">
    <property type="entry name" value="UCP028470_steroid_isom-rel"/>
</dbReference>
<dbReference type="Gene3D" id="3.10.450.50">
    <property type="match status" value="1"/>
</dbReference>
<evidence type="ECO:0000256" key="1">
    <source>
        <dbReference type="SAM" id="SignalP"/>
    </source>
</evidence>
<sequence>MRNPILLAFASAALLSSCAPTLQANQPAPAPVQASSPACAPVTEAQVAGFFDRWNAALQTGDPATVASLYRADALLLPTVSNRPRANTDEIQAYFVDFLKKKPSGKIERRIVRLGCNVALDGGVYTFTFGKDGSQVTGRYTYVYEFEDGQWKIASHHSSAMPQDITAEPWAQ</sequence>
<dbReference type="SUPFAM" id="SSF54427">
    <property type="entry name" value="NTF2-like"/>
    <property type="match status" value="1"/>
</dbReference>
<evidence type="ECO:0000313" key="3">
    <source>
        <dbReference type="EMBL" id="MFC6590863.1"/>
    </source>
</evidence>
<dbReference type="RefSeq" id="WP_380081869.1">
    <property type="nucleotide sequence ID" value="NZ_JBHSWD010000001.1"/>
</dbReference>
<feature type="signal peptide" evidence="1">
    <location>
        <begin position="1"/>
        <end position="24"/>
    </location>
</feature>
<feature type="domain" description="Calcium/calmodulin-dependent protein kinase II association-domain" evidence="2">
    <location>
        <begin position="44"/>
        <end position="162"/>
    </location>
</feature>
<dbReference type="InterPro" id="IPR032710">
    <property type="entry name" value="NTF2-like_dom_sf"/>
</dbReference>
<dbReference type="EMBL" id="JBHSWD010000001">
    <property type="protein sequence ID" value="MFC6590863.1"/>
    <property type="molecule type" value="Genomic_DNA"/>
</dbReference>
<keyword evidence="4" id="KW-1185">Reference proteome</keyword>
<dbReference type="PROSITE" id="PS51257">
    <property type="entry name" value="PROKAR_LIPOPROTEIN"/>
    <property type="match status" value="1"/>
</dbReference>
<keyword evidence="1" id="KW-0732">Signal</keyword>
<evidence type="ECO:0000259" key="2">
    <source>
        <dbReference type="Pfam" id="PF08332"/>
    </source>
</evidence>
<dbReference type="CDD" id="cd00531">
    <property type="entry name" value="NTF2_like"/>
    <property type="match status" value="1"/>
</dbReference>
<protein>
    <submittedName>
        <fullName evidence="3">SgcJ/EcaC family oxidoreductase</fullName>
    </submittedName>
</protein>
<dbReference type="Pfam" id="PF08332">
    <property type="entry name" value="CaMKII_AD"/>
    <property type="match status" value="1"/>
</dbReference>
<dbReference type="InterPro" id="IPR011944">
    <property type="entry name" value="Steroid_delta5-4_isomerase"/>
</dbReference>
<reference evidence="4" key="1">
    <citation type="journal article" date="2019" name="Int. J. Syst. Evol. Microbiol.">
        <title>The Global Catalogue of Microorganisms (GCM) 10K type strain sequencing project: providing services to taxonomists for standard genome sequencing and annotation.</title>
        <authorList>
            <consortium name="The Broad Institute Genomics Platform"/>
            <consortium name="The Broad Institute Genome Sequencing Center for Infectious Disease"/>
            <person name="Wu L."/>
            <person name="Ma J."/>
        </authorList>
    </citation>
    <scope>NUCLEOTIDE SEQUENCE [LARGE SCALE GENOMIC DNA]</scope>
    <source>
        <strain evidence="4">CGMCC 1.15772</strain>
    </source>
</reference>
<feature type="chain" id="PRO_5046086138" evidence="1">
    <location>
        <begin position="25"/>
        <end position="172"/>
    </location>
</feature>